<comment type="caution">
    <text evidence="2">The sequence shown here is derived from an EMBL/GenBank/DDBJ whole genome shotgun (WGS) entry which is preliminary data.</text>
</comment>
<feature type="non-terminal residue" evidence="2">
    <location>
        <position position="1"/>
    </location>
</feature>
<evidence type="ECO:0000313" key="2">
    <source>
        <dbReference type="EMBL" id="KAF4647951.1"/>
    </source>
</evidence>
<reference evidence="2 3" key="1">
    <citation type="submission" date="2020-04" db="EMBL/GenBank/DDBJ databases">
        <title>Perkinsus chesapeaki whole genome sequence.</title>
        <authorList>
            <person name="Bogema D.R."/>
        </authorList>
    </citation>
    <scope>NUCLEOTIDE SEQUENCE [LARGE SCALE GENOMIC DNA]</scope>
    <source>
        <strain evidence="2">ATCC PRA-425</strain>
    </source>
</reference>
<evidence type="ECO:0000256" key="1">
    <source>
        <dbReference type="SAM" id="MobiDB-lite"/>
    </source>
</evidence>
<sequence length="264" mass="29779">SQGRTVMTSDFLSEIHGFIKYSKSDPLVPGERTGCVLDVTADGEAVAGLSRENGKRLHCAFLTDRSPIHCKYPEDALNARQMNVKPDENKIMQKMVFPSTHPDYPGLPKGLREVCRERFGESWVSGKRHEELVDALMACDDFKSQRTVLEEQALARGDLVIFGVKFHPELAPIEAAYRSIAKSLRISNTSGSSKGFVERVEKAQECEDLTLDLIRKHFRSAREYLALYREGRSMDEIEKLRGEKRKHRGAAPALRMSPERSQKG</sequence>
<feature type="non-terminal residue" evidence="2">
    <location>
        <position position="264"/>
    </location>
</feature>
<organism evidence="2 3">
    <name type="scientific">Perkinsus chesapeaki</name>
    <name type="common">Clam parasite</name>
    <name type="synonym">Perkinsus andrewsi</name>
    <dbReference type="NCBI Taxonomy" id="330153"/>
    <lineage>
        <taxon>Eukaryota</taxon>
        <taxon>Sar</taxon>
        <taxon>Alveolata</taxon>
        <taxon>Perkinsozoa</taxon>
        <taxon>Perkinsea</taxon>
        <taxon>Perkinsida</taxon>
        <taxon>Perkinsidae</taxon>
        <taxon>Perkinsus</taxon>
    </lineage>
</organism>
<dbReference type="Proteomes" id="UP000591131">
    <property type="component" value="Unassembled WGS sequence"/>
</dbReference>
<dbReference type="OrthoDB" id="3218065at2759"/>
<evidence type="ECO:0000313" key="3">
    <source>
        <dbReference type="Proteomes" id="UP000591131"/>
    </source>
</evidence>
<name>A0A7J6KMZ1_PERCH</name>
<feature type="region of interest" description="Disordered" evidence="1">
    <location>
        <begin position="239"/>
        <end position="264"/>
    </location>
</feature>
<keyword evidence="3" id="KW-1185">Reference proteome</keyword>
<dbReference type="EMBL" id="JAAPAO010002272">
    <property type="protein sequence ID" value="KAF4647951.1"/>
    <property type="molecule type" value="Genomic_DNA"/>
</dbReference>
<protein>
    <submittedName>
        <fullName evidence="2">Uncharacterized protein</fullName>
    </submittedName>
</protein>
<dbReference type="AlphaFoldDB" id="A0A7J6KMZ1"/>
<gene>
    <name evidence="2" type="ORF">FOL47_003934</name>
</gene>
<accession>A0A7J6KMZ1</accession>
<proteinExistence type="predicted"/>